<sequence length="132" mass="15701">MMGSPTHLEQPMVVSLEHFVHYHELGNDFLFRIVTEDESWVHHFTPEMKFASMNWKHPSSPVRKKFKTTLSASWEPRHHSPYNPDLAPIDFHLFPTLKKNLAGRHFGDNAEVKQSVKRCFRMQNPQFRWRAF</sequence>
<dbReference type="Proteomes" id="UP000887159">
    <property type="component" value="Unassembled WGS sequence"/>
</dbReference>
<reference evidence="1" key="1">
    <citation type="submission" date="2020-08" db="EMBL/GenBank/DDBJ databases">
        <title>Multicomponent nature underlies the extraordinary mechanical properties of spider dragline silk.</title>
        <authorList>
            <person name="Kono N."/>
            <person name="Nakamura H."/>
            <person name="Mori M."/>
            <person name="Yoshida Y."/>
            <person name="Ohtoshi R."/>
            <person name="Malay A.D."/>
            <person name="Moran D.A.P."/>
            <person name="Tomita M."/>
            <person name="Numata K."/>
            <person name="Arakawa K."/>
        </authorList>
    </citation>
    <scope>NUCLEOTIDE SEQUENCE</scope>
</reference>
<gene>
    <name evidence="1" type="primary">X975_20957</name>
    <name evidence="1" type="ORF">TNCV_1803161</name>
</gene>
<dbReference type="AlphaFoldDB" id="A0A8X6VNL4"/>
<keyword evidence="2" id="KW-1185">Reference proteome</keyword>
<dbReference type="EMBL" id="BMAU01021322">
    <property type="protein sequence ID" value="GFY13445.1"/>
    <property type="molecule type" value="Genomic_DNA"/>
</dbReference>
<protein>
    <submittedName>
        <fullName evidence="1">Histone-lysine N-methyltransferase SETMAR</fullName>
    </submittedName>
</protein>
<name>A0A8X6VNL4_TRICX</name>
<dbReference type="GO" id="GO:0003676">
    <property type="term" value="F:nucleic acid binding"/>
    <property type="evidence" value="ECO:0007669"/>
    <property type="project" value="InterPro"/>
</dbReference>
<dbReference type="Gene3D" id="3.30.420.10">
    <property type="entry name" value="Ribonuclease H-like superfamily/Ribonuclease H"/>
    <property type="match status" value="2"/>
</dbReference>
<evidence type="ECO:0000313" key="2">
    <source>
        <dbReference type="Proteomes" id="UP000887159"/>
    </source>
</evidence>
<organism evidence="1 2">
    <name type="scientific">Trichonephila clavipes</name>
    <name type="common">Golden silk orbweaver</name>
    <name type="synonym">Nephila clavipes</name>
    <dbReference type="NCBI Taxonomy" id="2585209"/>
    <lineage>
        <taxon>Eukaryota</taxon>
        <taxon>Metazoa</taxon>
        <taxon>Ecdysozoa</taxon>
        <taxon>Arthropoda</taxon>
        <taxon>Chelicerata</taxon>
        <taxon>Arachnida</taxon>
        <taxon>Araneae</taxon>
        <taxon>Araneomorphae</taxon>
        <taxon>Entelegynae</taxon>
        <taxon>Araneoidea</taxon>
        <taxon>Nephilidae</taxon>
        <taxon>Trichonephila</taxon>
    </lineage>
</organism>
<dbReference type="InterPro" id="IPR052709">
    <property type="entry name" value="Transposase-MT_Hybrid"/>
</dbReference>
<proteinExistence type="predicted"/>
<dbReference type="InterPro" id="IPR036397">
    <property type="entry name" value="RNaseH_sf"/>
</dbReference>
<comment type="caution">
    <text evidence="1">The sequence shown here is derived from an EMBL/GenBank/DDBJ whole genome shotgun (WGS) entry which is preliminary data.</text>
</comment>
<dbReference type="PANTHER" id="PTHR46060:SF1">
    <property type="entry name" value="MARINER MOS1 TRANSPOSASE-LIKE PROTEIN"/>
    <property type="match status" value="1"/>
</dbReference>
<dbReference type="PANTHER" id="PTHR46060">
    <property type="entry name" value="MARINER MOS1 TRANSPOSASE-LIKE PROTEIN"/>
    <property type="match status" value="1"/>
</dbReference>
<evidence type="ECO:0000313" key="1">
    <source>
        <dbReference type="EMBL" id="GFY13445.1"/>
    </source>
</evidence>
<accession>A0A8X6VNL4</accession>